<dbReference type="SUPFAM" id="SSF52833">
    <property type="entry name" value="Thioredoxin-like"/>
    <property type="match status" value="1"/>
</dbReference>
<sequence length="240" mass="27070">MPVESNTISAEYPYEENGYTLYSCATCPYAQRALRAFTMAGVPFRLVEIDLTNKPSWYHIVNPLQQVPTLRTPSGDILTESLIIAEYVADQFPAANLLPTSALARAKLRLFLQLFSTHIISAYYRVIRATADSMLAEKEKLLEGVRVINGALEKHWGEGDNEGPFWMGSRFAFAEVATASFVHLFRVVDYYCDGGFEVPDTKEYAAFRRWAGAIEADPAFTNVKPDDMKLIASYKRFRPE</sequence>
<evidence type="ECO:0000259" key="2">
    <source>
        <dbReference type="PROSITE" id="PS50405"/>
    </source>
</evidence>
<dbReference type="Gene3D" id="3.40.30.10">
    <property type="entry name" value="Glutaredoxin"/>
    <property type="match status" value="1"/>
</dbReference>
<dbReference type="InterPro" id="IPR040079">
    <property type="entry name" value="Glutathione_S-Trfase"/>
</dbReference>
<name>A0A9W7Y296_9FUNG</name>
<dbReference type="SFLD" id="SFLDS00019">
    <property type="entry name" value="Glutathione_Transferase_(cytos"/>
    <property type="match status" value="1"/>
</dbReference>
<dbReference type="InterPro" id="IPR036249">
    <property type="entry name" value="Thioredoxin-like_sf"/>
</dbReference>
<dbReference type="PANTHER" id="PTHR43968">
    <property type="match status" value="1"/>
</dbReference>
<comment type="caution">
    <text evidence="3">The sequence shown here is derived from an EMBL/GenBank/DDBJ whole genome shotgun (WGS) entry which is preliminary data.</text>
</comment>
<evidence type="ECO:0000259" key="1">
    <source>
        <dbReference type="PROSITE" id="PS50404"/>
    </source>
</evidence>
<evidence type="ECO:0000313" key="3">
    <source>
        <dbReference type="EMBL" id="KAJ1722582.1"/>
    </source>
</evidence>
<dbReference type="InterPro" id="IPR004045">
    <property type="entry name" value="Glutathione_S-Trfase_N"/>
</dbReference>
<dbReference type="EMBL" id="JANBOJ010000104">
    <property type="protein sequence ID" value="KAJ1722582.1"/>
    <property type="molecule type" value="Genomic_DNA"/>
</dbReference>
<dbReference type="InterPro" id="IPR010987">
    <property type="entry name" value="Glutathione-S-Trfase_C-like"/>
</dbReference>
<dbReference type="PROSITE" id="PS50404">
    <property type="entry name" value="GST_NTER"/>
    <property type="match status" value="1"/>
</dbReference>
<evidence type="ECO:0000313" key="4">
    <source>
        <dbReference type="Proteomes" id="UP001149813"/>
    </source>
</evidence>
<proteinExistence type="predicted"/>
<protein>
    <recommendedName>
        <fullName evidence="5">Glutathione S-transferase</fullName>
    </recommendedName>
</protein>
<accession>A0A9W7Y296</accession>
<dbReference type="Pfam" id="PF13417">
    <property type="entry name" value="GST_N_3"/>
    <property type="match status" value="1"/>
</dbReference>
<dbReference type="Proteomes" id="UP001149813">
    <property type="component" value="Unassembled WGS sequence"/>
</dbReference>
<dbReference type="InterPro" id="IPR050983">
    <property type="entry name" value="GST_Omega/HSP26"/>
</dbReference>
<feature type="domain" description="GST C-terminal" evidence="2">
    <location>
        <begin position="101"/>
        <end position="237"/>
    </location>
</feature>
<dbReference type="AlphaFoldDB" id="A0A9W7Y296"/>
<dbReference type="SUPFAM" id="SSF47616">
    <property type="entry name" value="GST C-terminal domain-like"/>
    <property type="match status" value="1"/>
</dbReference>
<dbReference type="GO" id="GO:0005737">
    <property type="term" value="C:cytoplasm"/>
    <property type="evidence" value="ECO:0007669"/>
    <property type="project" value="TreeGrafter"/>
</dbReference>
<organism evidence="3 4">
    <name type="scientific">Coemansia erecta</name>
    <dbReference type="NCBI Taxonomy" id="147472"/>
    <lineage>
        <taxon>Eukaryota</taxon>
        <taxon>Fungi</taxon>
        <taxon>Fungi incertae sedis</taxon>
        <taxon>Zoopagomycota</taxon>
        <taxon>Kickxellomycotina</taxon>
        <taxon>Kickxellomycetes</taxon>
        <taxon>Kickxellales</taxon>
        <taxon>Kickxellaceae</taxon>
        <taxon>Coemansia</taxon>
    </lineage>
</organism>
<dbReference type="PANTHER" id="PTHR43968:SF6">
    <property type="entry name" value="GLUTATHIONE S-TRANSFERASE OMEGA"/>
    <property type="match status" value="1"/>
</dbReference>
<dbReference type="OrthoDB" id="202840at2759"/>
<evidence type="ECO:0008006" key="5">
    <source>
        <dbReference type="Google" id="ProtNLM"/>
    </source>
</evidence>
<dbReference type="PROSITE" id="PS50405">
    <property type="entry name" value="GST_CTER"/>
    <property type="match status" value="1"/>
</dbReference>
<dbReference type="InterPro" id="IPR036282">
    <property type="entry name" value="Glutathione-S-Trfase_C_sf"/>
</dbReference>
<keyword evidence="4" id="KW-1185">Reference proteome</keyword>
<reference evidence="3" key="1">
    <citation type="submission" date="2022-07" db="EMBL/GenBank/DDBJ databases">
        <title>Phylogenomic reconstructions and comparative analyses of Kickxellomycotina fungi.</title>
        <authorList>
            <person name="Reynolds N.K."/>
            <person name="Stajich J.E."/>
            <person name="Barry K."/>
            <person name="Grigoriev I.V."/>
            <person name="Crous P."/>
            <person name="Smith M.E."/>
        </authorList>
    </citation>
    <scope>NUCLEOTIDE SEQUENCE</scope>
    <source>
        <strain evidence="3">NBRC 32514</strain>
    </source>
</reference>
<gene>
    <name evidence="3" type="ORF">LPJ53_003002</name>
</gene>
<dbReference type="Gene3D" id="1.20.1050.10">
    <property type="match status" value="1"/>
</dbReference>
<feature type="domain" description="GST N-terminal" evidence="1">
    <location>
        <begin position="17"/>
        <end position="96"/>
    </location>
</feature>
<dbReference type="Pfam" id="PF13410">
    <property type="entry name" value="GST_C_2"/>
    <property type="match status" value="1"/>
</dbReference>
<dbReference type="SFLD" id="SFLDG00358">
    <property type="entry name" value="Main_(cytGST)"/>
    <property type="match status" value="1"/>
</dbReference>